<proteinExistence type="predicted"/>
<feature type="transmembrane region" description="Helical" evidence="1">
    <location>
        <begin position="137"/>
        <end position="156"/>
    </location>
</feature>
<feature type="transmembrane region" description="Helical" evidence="1">
    <location>
        <begin position="381"/>
        <end position="403"/>
    </location>
</feature>
<name>A0ABV6RNZ3_9GAMM</name>
<keyword evidence="1" id="KW-0812">Transmembrane</keyword>
<evidence type="ECO:0000256" key="1">
    <source>
        <dbReference type="SAM" id="Phobius"/>
    </source>
</evidence>
<feature type="transmembrane region" description="Helical" evidence="1">
    <location>
        <begin position="488"/>
        <end position="508"/>
    </location>
</feature>
<feature type="transmembrane region" description="Helical" evidence="1">
    <location>
        <begin position="409"/>
        <end position="439"/>
    </location>
</feature>
<sequence length="528" mass="55630">MNAVLNDVKPFVTLRLRLFLNAFRRSPWQLIGIFSAAIYGLVLAGFVLAGLFALRVAPADVAGPVVIVLGSAITLGFLLVPLIFGVDDAMDPRKFSLFGIDSPRLTLGLSLAALISVPSVVVILIALAQVITWTRDVLSFLLAVISVAAIVVTCVLGARVTTSLGALLLSSRRARDATGLIGLVGIVLASPAFVLAANVDWADDGLEVLTGLADLLGITPLGAAWAAPAAAANGDIGGALLRMLIALGFAGLLWLAWQRLVAAMVVTRHRQSDPKEYIGLGWFRWFPARPAGAIAARTLTYWGRDSRYMVSLAVVPIIPIAMFVPLLIAGVPLSWLWLLPMPVMALFLGWSLHNDVALDHTAIWLHLATHTSGRADRWGRAVPVLIVGVPILVLGSLACAFLHGDWDVAPTLIGVSLCILFAGVGLSSITSAAFPYAVVRPGDSPFQQPQSGTASALVQSFSFVAILLLAAPALLLGVLSFLEDAALNWATFWVGLAIGVSVLVFGIAGGGRIFTARAPELLAFSSRN</sequence>
<gene>
    <name evidence="2" type="ORF">ACFFGH_12700</name>
</gene>
<comment type="caution">
    <text evidence="2">The sequence shown here is derived from an EMBL/GenBank/DDBJ whole genome shotgun (WGS) entry which is preliminary data.</text>
</comment>
<protein>
    <recommendedName>
        <fullName evidence="4">ABC transporter permease</fullName>
    </recommendedName>
</protein>
<dbReference type="EMBL" id="JBHLTG010000002">
    <property type="protein sequence ID" value="MFC0678700.1"/>
    <property type="molecule type" value="Genomic_DNA"/>
</dbReference>
<dbReference type="Proteomes" id="UP001589896">
    <property type="component" value="Unassembled WGS sequence"/>
</dbReference>
<feature type="transmembrane region" description="Helical" evidence="1">
    <location>
        <begin position="334"/>
        <end position="352"/>
    </location>
</feature>
<feature type="transmembrane region" description="Helical" evidence="1">
    <location>
        <begin position="239"/>
        <end position="257"/>
    </location>
</feature>
<keyword evidence="3" id="KW-1185">Reference proteome</keyword>
<evidence type="ECO:0000313" key="2">
    <source>
        <dbReference type="EMBL" id="MFC0678700.1"/>
    </source>
</evidence>
<feature type="transmembrane region" description="Helical" evidence="1">
    <location>
        <begin position="208"/>
        <end position="227"/>
    </location>
</feature>
<accession>A0ABV6RNZ3</accession>
<evidence type="ECO:0000313" key="3">
    <source>
        <dbReference type="Proteomes" id="UP001589896"/>
    </source>
</evidence>
<feature type="transmembrane region" description="Helical" evidence="1">
    <location>
        <begin position="65"/>
        <end position="86"/>
    </location>
</feature>
<reference evidence="2 3" key="1">
    <citation type="submission" date="2024-09" db="EMBL/GenBank/DDBJ databases">
        <authorList>
            <person name="Sun Q."/>
            <person name="Mori K."/>
        </authorList>
    </citation>
    <scope>NUCLEOTIDE SEQUENCE [LARGE SCALE GENOMIC DNA]</scope>
    <source>
        <strain evidence="2 3">KCTC 23076</strain>
    </source>
</reference>
<evidence type="ECO:0008006" key="4">
    <source>
        <dbReference type="Google" id="ProtNLM"/>
    </source>
</evidence>
<feature type="transmembrane region" description="Helical" evidence="1">
    <location>
        <begin position="177"/>
        <end position="196"/>
    </location>
</feature>
<keyword evidence="1" id="KW-1133">Transmembrane helix</keyword>
<dbReference type="RefSeq" id="WP_386668773.1">
    <property type="nucleotide sequence ID" value="NZ_JBHLTG010000002.1"/>
</dbReference>
<organism evidence="2 3">
    <name type="scientific">Lysobacter korlensis</name>
    <dbReference type="NCBI Taxonomy" id="553636"/>
    <lineage>
        <taxon>Bacteria</taxon>
        <taxon>Pseudomonadati</taxon>
        <taxon>Pseudomonadota</taxon>
        <taxon>Gammaproteobacteria</taxon>
        <taxon>Lysobacterales</taxon>
        <taxon>Lysobacteraceae</taxon>
        <taxon>Lysobacter</taxon>
    </lineage>
</organism>
<feature type="transmembrane region" description="Helical" evidence="1">
    <location>
        <begin position="30"/>
        <end position="53"/>
    </location>
</feature>
<keyword evidence="1" id="KW-0472">Membrane</keyword>
<feature type="transmembrane region" description="Helical" evidence="1">
    <location>
        <begin position="107"/>
        <end position="131"/>
    </location>
</feature>
<feature type="transmembrane region" description="Helical" evidence="1">
    <location>
        <begin position="308"/>
        <end position="328"/>
    </location>
</feature>
<feature type="transmembrane region" description="Helical" evidence="1">
    <location>
        <begin position="460"/>
        <end position="482"/>
    </location>
</feature>